<name>A0A8J4QA68_9MYCE</name>
<dbReference type="EMBL" id="AJWJ01000017">
    <property type="protein sequence ID" value="KAF2077846.1"/>
    <property type="molecule type" value="Genomic_DNA"/>
</dbReference>
<evidence type="ECO:0000256" key="4">
    <source>
        <dbReference type="ARBA" id="ARBA00020824"/>
    </source>
</evidence>
<evidence type="ECO:0000256" key="7">
    <source>
        <dbReference type="ARBA" id="ARBA00022824"/>
    </source>
</evidence>
<keyword evidence="9 11" id="KW-0472">Membrane</keyword>
<evidence type="ECO:0000259" key="14">
    <source>
        <dbReference type="Pfam" id="PF25293"/>
    </source>
</evidence>
<reference evidence="15" key="1">
    <citation type="submission" date="2020-01" db="EMBL/GenBank/DDBJ databases">
        <title>Development of genomics and gene disruption for Polysphondylium violaceum indicates a role for the polyketide synthase stlB in stalk morphogenesis.</title>
        <authorList>
            <person name="Narita B."/>
            <person name="Kawabe Y."/>
            <person name="Kin K."/>
            <person name="Saito T."/>
            <person name="Gibbs R."/>
            <person name="Kuspa A."/>
            <person name="Muzny D."/>
            <person name="Queller D."/>
            <person name="Richards S."/>
            <person name="Strassman J."/>
            <person name="Sucgang R."/>
            <person name="Worley K."/>
            <person name="Schaap P."/>
        </authorList>
    </citation>
    <scope>NUCLEOTIDE SEQUENCE</scope>
    <source>
        <strain evidence="15">QSvi11</strain>
    </source>
</reference>
<dbReference type="GO" id="GO:0034975">
    <property type="term" value="P:protein folding in endoplasmic reticulum"/>
    <property type="evidence" value="ECO:0007669"/>
    <property type="project" value="TreeGrafter"/>
</dbReference>
<evidence type="ECO:0000259" key="13">
    <source>
        <dbReference type="Pfam" id="PF07774"/>
    </source>
</evidence>
<dbReference type="InterPro" id="IPR011678">
    <property type="entry name" value="EMC1_C"/>
</dbReference>
<feature type="domain" description="ER membrane protein complex subunit 1 C-terminal" evidence="13">
    <location>
        <begin position="757"/>
        <end position="970"/>
    </location>
</feature>
<accession>A0A8J4QA68</accession>
<comment type="subunit">
    <text evidence="3">Component of the ER membrane protein complex (EMC).</text>
</comment>
<keyword evidence="8 11" id="KW-1133">Transmembrane helix</keyword>
<evidence type="ECO:0000256" key="2">
    <source>
        <dbReference type="ARBA" id="ARBA00007904"/>
    </source>
</evidence>
<dbReference type="SUPFAM" id="SSF50998">
    <property type="entry name" value="Quinoprotein alcohol dehydrogenase-like"/>
    <property type="match status" value="1"/>
</dbReference>
<comment type="subcellular location">
    <subcellularLocation>
        <location evidence="1">Endoplasmic reticulum membrane</location>
        <topology evidence="1">Single-pass type I membrane protein</topology>
    </subcellularLocation>
</comment>
<evidence type="ECO:0000256" key="1">
    <source>
        <dbReference type="ARBA" id="ARBA00004115"/>
    </source>
</evidence>
<evidence type="ECO:0000256" key="5">
    <source>
        <dbReference type="ARBA" id="ARBA00022692"/>
    </source>
</evidence>
<evidence type="ECO:0000256" key="12">
    <source>
        <dbReference type="SAM" id="SignalP"/>
    </source>
</evidence>
<dbReference type="Gene3D" id="2.130.10.10">
    <property type="entry name" value="YVTN repeat-like/Quinoprotein amine dehydrogenase"/>
    <property type="match status" value="1"/>
</dbReference>
<dbReference type="GO" id="GO:0072546">
    <property type="term" value="C:EMC complex"/>
    <property type="evidence" value="ECO:0007669"/>
    <property type="project" value="InterPro"/>
</dbReference>
<evidence type="ECO:0000256" key="11">
    <source>
        <dbReference type="SAM" id="Phobius"/>
    </source>
</evidence>
<keyword evidence="7" id="KW-0256">Endoplasmic reticulum</keyword>
<dbReference type="InterPro" id="IPR026895">
    <property type="entry name" value="EMC1"/>
</dbReference>
<proteinExistence type="inferred from homology"/>
<comment type="caution">
    <text evidence="15">The sequence shown here is derived from an EMBL/GenBank/DDBJ whole genome shotgun (WGS) entry which is preliminary data.</text>
</comment>
<dbReference type="InterPro" id="IPR015943">
    <property type="entry name" value="WD40/YVTN_repeat-like_dom_sf"/>
</dbReference>
<keyword evidence="6 12" id="KW-0732">Signal</keyword>
<gene>
    <name evidence="15" type="ORF">CYY_000808</name>
</gene>
<organism evidence="15 16">
    <name type="scientific">Polysphondylium violaceum</name>
    <dbReference type="NCBI Taxonomy" id="133409"/>
    <lineage>
        <taxon>Eukaryota</taxon>
        <taxon>Amoebozoa</taxon>
        <taxon>Evosea</taxon>
        <taxon>Eumycetozoa</taxon>
        <taxon>Dictyostelia</taxon>
        <taxon>Dictyosteliales</taxon>
        <taxon>Dictyosteliaceae</taxon>
        <taxon>Polysphondylium</taxon>
    </lineage>
</organism>
<evidence type="ECO:0000313" key="15">
    <source>
        <dbReference type="EMBL" id="KAF2077846.1"/>
    </source>
</evidence>
<dbReference type="Pfam" id="PF25293">
    <property type="entry name" value="Beta-prop_EMC1_N"/>
    <property type="match status" value="1"/>
</dbReference>
<dbReference type="OrthoDB" id="28092at2759"/>
<comment type="similarity">
    <text evidence="2">Belongs to the EMC1 family.</text>
</comment>
<feature type="transmembrane region" description="Helical" evidence="11">
    <location>
        <begin position="938"/>
        <end position="957"/>
    </location>
</feature>
<dbReference type="InterPro" id="IPR011047">
    <property type="entry name" value="Quinoprotein_ADH-like_sf"/>
</dbReference>
<evidence type="ECO:0000256" key="3">
    <source>
        <dbReference type="ARBA" id="ARBA00011276"/>
    </source>
</evidence>
<keyword evidence="5 11" id="KW-0812">Transmembrane</keyword>
<feature type="domain" description="EMC1 first beta-propeller" evidence="14">
    <location>
        <begin position="22"/>
        <end position="417"/>
    </location>
</feature>
<protein>
    <recommendedName>
        <fullName evidence="4">ER membrane protein complex subunit 1</fullName>
    </recommendedName>
</protein>
<dbReference type="Proteomes" id="UP000695562">
    <property type="component" value="Unassembled WGS sequence"/>
</dbReference>
<dbReference type="AlphaFoldDB" id="A0A8J4QA68"/>
<evidence type="ECO:0000256" key="6">
    <source>
        <dbReference type="ARBA" id="ARBA00022729"/>
    </source>
</evidence>
<evidence type="ECO:0000256" key="9">
    <source>
        <dbReference type="ARBA" id="ARBA00023136"/>
    </source>
</evidence>
<feature type="chain" id="PRO_5035155081" description="ER membrane protein complex subunit 1" evidence="12">
    <location>
        <begin position="22"/>
        <end position="971"/>
    </location>
</feature>
<feature type="signal peptide" evidence="12">
    <location>
        <begin position="1"/>
        <end position="21"/>
    </location>
</feature>
<sequence>MSTTPTLLVLFIGLIVGCCLGIYEEEVGLRDWSIRNIGQLESVFDYDQDLLVQSKLLVYNQNTNNYTNSFSLALLDKNTGITKWRQLIPVQEDTFEQILINDLDKDYFITISNGNIIRYWSRVNGELIWNQVIVSTNQCYQASFVNIDTLRVLCLDSVVFLSIKRGTILSSANIDSEKNYQSIPNTFYLYYRDTDNNVQFLPINYQNSKVDTSKSKHSVSLDLAAGDQVTGHLALEGAIVYTSSANNIHVLDIQEEKNGNALNVEKQTIALFSLIKEQGISIVGVDSVYPDNRFTVVLSNKSKLLLEYTNRRLSVITMIEQHYVMVRPSLSGQQQQLFIGSNKSDGKIELALATESAKNPQPLPMGINTTVNGDIESIFSTDKQGYCLVVTNDWAIHMIQYSSRADEPPILLWTREESLSSVLASEIIDFPLPELAKLEEFEYEFNSTQGFIQHFTRRITTQIQDLVSLFMGSSTDANKDVIINQDNGNKQRTPKMILLTTLAGKVFGLSSDKGTIVWSRYYSDFDRSRAESKIFITKKTLYYPPEAAIVISTTSKSSSTKSVVSFINPLNGKESSNKIINHNILHASILPIVDDHHHQLLMIAVDYPPNQPSPMVQVYPWNEYIRHHSFASMKNIVNYYLVNHTAATVQGYRIDSMANGLKGQLKSDPTWKISFGANHQILAVGSSNAHEIIQSPAVILGNRNLLPKYVNRNVISIASLDPKLSLLTITLVDAVSGITIKSFTHAHSAAKVSIVHTENSVVYAHYDLTSHKQHISVIDMFEKTVEWTQDTYSSLSTSKQDIAANLIIKHKTFDFVQGLIKTMRLAITTKGITSKNVLVGTVSGQILPIDKKWINARRPTPEEALPTDQEEGLIPYGPRLAFPPFFYITFNTTIPALRSIETQGTDLESTSIVLAYGVDVFCTLIAPSLPYDILSDSFNHIALIITSIVLLILTFISKNWKDSLALKKKWK</sequence>
<keyword evidence="16" id="KW-1185">Reference proteome</keyword>
<dbReference type="PANTHER" id="PTHR21573">
    <property type="entry name" value="ER MEMBRANE PROTEIN COMPLEX SUBUNIT 1"/>
    <property type="match status" value="1"/>
</dbReference>
<dbReference type="InterPro" id="IPR058545">
    <property type="entry name" value="Beta-prop_EMC1_1st"/>
</dbReference>
<evidence type="ECO:0000256" key="10">
    <source>
        <dbReference type="ARBA" id="ARBA00023180"/>
    </source>
</evidence>
<evidence type="ECO:0000313" key="16">
    <source>
        <dbReference type="Proteomes" id="UP000695562"/>
    </source>
</evidence>
<dbReference type="Pfam" id="PF07774">
    <property type="entry name" value="EMC1_C"/>
    <property type="match status" value="1"/>
</dbReference>
<evidence type="ECO:0000256" key="8">
    <source>
        <dbReference type="ARBA" id="ARBA00022989"/>
    </source>
</evidence>
<keyword evidence="10" id="KW-0325">Glycoprotein</keyword>
<dbReference type="PANTHER" id="PTHR21573:SF0">
    <property type="entry name" value="ER MEMBRANE PROTEIN COMPLEX SUBUNIT 1"/>
    <property type="match status" value="1"/>
</dbReference>